<dbReference type="PANTHER" id="PTHR43872">
    <property type="entry name" value="MONOOXYGENASE, PUTATIVE (AFU_ORTHOLOGUE AFUA_8G02570)-RELATED"/>
    <property type="match status" value="1"/>
</dbReference>
<organism evidence="7 8">
    <name type="scientific">Sphingomonas cynarae</name>
    <dbReference type="NCBI Taxonomy" id="930197"/>
    <lineage>
        <taxon>Bacteria</taxon>
        <taxon>Pseudomonadati</taxon>
        <taxon>Pseudomonadota</taxon>
        <taxon>Alphaproteobacteria</taxon>
        <taxon>Sphingomonadales</taxon>
        <taxon>Sphingomonadaceae</taxon>
        <taxon>Sphingomonas</taxon>
    </lineage>
</organism>
<dbReference type="PANTHER" id="PTHR43872:SF1">
    <property type="entry name" value="MONOOXYGENASE, PUTATIVE (AFU_ORTHOLOGUE AFUA_8G02570)-RELATED"/>
    <property type="match status" value="1"/>
</dbReference>
<protein>
    <submittedName>
        <fullName evidence="7">NAD(P)/FAD-dependent oxidoreductase</fullName>
    </submittedName>
</protein>
<sequence length="491" mass="53412">MEPPSATLPDHVDVLIVGAGISGISAAYHLQTRCPGSSYLILEARDAIGGTWDLFRYPGVRSDSDMHTLGFSFQPWTGEKSIADGASIRDYVQKTAHDHGIDRHIRFGVTVTAASWCGDTARWRIEGEGPDGPFMLTASFVDLCAGYYDYDGGHAPALAGAEVFAGRIVHPQHWPADLDYRGRRVVVIGSGATAVTLVPALAGEAGHVTMLQRSPSYVVAIPAVDVIATRLRRWLPTRSAYALIRAKNILLGLATFLLARRFPTRVARHIVAAAQKAIGPAHDAGIHFTPRYRPWDQRLCLTPDGDLFAALREGRASIVTDSIDRLVPEGVRLVSGATIPADVIVTATGLRVKMAGGIAFSVDGSPIGFAGRLLYRGMMFEGVPNLIHTFGYTNASWTLKADLTAVYLCRLLRRMQRTGVRSVVPVNGDESLAIQPFVSFSSGYITRAADNLPVQGARGPWRLCQNYLLDKMTLRHGTLRNNARNGLRFMR</sequence>
<reference evidence="8" key="1">
    <citation type="journal article" date="2019" name="Int. J. Syst. Evol. Microbiol.">
        <title>The Global Catalogue of Microorganisms (GCM) 10K type strain sequencing project: providing services to taxonomists for standard genome sequencing and annotation.</title>
        <authorList>
            <consortium name="The Broad Institute Genomics Platform"/>
            <consortium name="The Broad Institute Genome Sequencing Center for Infectious Disease"/>
            <person name="Wu L."/>
            <person name="Ma J."/>
        </authorList>
    </citation>
    <scope>NUCLEOTIDE SEQUENCE [LARGE SCALE GENOMIC DNA]</scope>
    <source>
        <strain evidence="8">JCM 17498</strain>
    </source>
</reference>
<evidence type="ECO:0000313" key="7">
    <source>
        <dbReference type="EMBL" id="GAA3717176.1"/>
    </source>
</evidence>
<comment type="cofactor">
    <cofactor evidence="1">
        <name>FAD</name>
        <dbReference type="ChEBI" id="CHEBI:57692"/>
    </cofactor>
</comment>
<evidence type="ECO:0000256" key="4">
    <source>
        <dbReference type="ARBA" id="ARBA00022827"/>
    </source>
</evidence>
<dbReference type="Proteomes" id="UP001500523">
    <property type="component" value="Unassembled WGS sequence"/>
</dbReference>
<evidence type="ECO:0000256" key="3">
    <source>
        <dbReference type="ARBA" id="ARBA00022630"/>
    </source>
</evidence>
<dbReference type="Gene3D" id="3.50.50.60">
    <property type="entry name" value="FAD/NAD(P)-binding domain"/>
    <property type="match status" value="3"/>
</dbReference>
<comment type="similarity">
    <text evidence="2">Belongs to the FAD-binding monooxygenase family.</text>
</comment>
<accession>A0ABP7EEB6</accession>
<dbReference type="InterPro" id="IPR020946">
    <property type="entry name" value="Flavin_mOase-like"/>
</dbReference>
<gene>
    <name evidence="7" type="ORF">GCM10022268_26930</name>
</gene>
<evidence type="ECO:0000256" key="1">
    <source>
        <dbReference type="ARBA" id="ARBA00001974"/>
    </source>
</evidence>
<dbReference type="SUPFAM" id="SSF51905">
    <property type="entry name" value="FAD/NAD(P)-binding domain"/>
    <property type="match status" value="1"/>
</dbReference>
<proteinExistence type="inferred from homology"/>
<dbReference type="InterPro" id="IPR036188">
    <property type="entry name" value="FAD/NAD-bd_sf"/>
</dbReference>
<dbReference type="RefSeq" id="WP_344693924.1">
    <property type="nucleotide sequence ID" value="NZ_BAABBF010000006.1"/>
</dbReference>
<dbReference type="EMBL" id="BAABBF010000006">
    <property type="protein sequence ID" value="GAA3717176.1"/>
    <property type="molecule type" value="Genomic_DNA"/>
</dbReference>
<comment type="caution">
    <text evidence="7">The sequence shown here is derived from an EMBL/GenBank/DDBJ whole genome shotgun (WGS) entry which is preliminary data.</text>
</comment>
<evidence type="ECO:0000256" key="5">
    <source>
        <dbReference type="ARBA" id="ARBA00023002"/>
    </source>
</evidence>
<keyword evidence="6" id="KW-0503">Monooxygenase</keyword>
<dbReference type="InterPro" id="IPR051820">
    <property type="entry name" value="FAD-binding_MO"/>
</dbReference>
<evidence type="ECO:0000256" key="2">
    <source>
        <dbReference type="ARBA" id="ARBA00010139"/>
    </source>
</evidence>
<name>A0ABP7EEB6_9SPHN</name>
<dbReference type="Pfam" id="PF13450">
    <property type="entry name" value="NAD_binding_8"/>
    <property type="match status" value="1"/>
</dbReference>
<keyword evidence="3" id="KW-0285">Flavoprotein</keyword>
<keyword evidence="5" id="KW-0560">Oxidoreductase</keyword>
<evidence type="ECO:0000313" key="8">
    <source>
        <dbReference type="Proteomes" id="UP001500523"/>
    </source>
</evidence>
<dbReference type="Pfam" id="PF00743">
    <property type="entry name" value="FMO-like"/>
    <property type="match status" value="1"/>
</dbReference>
<dbReference type="PRINTS" id="PR00469">
    <property type="entry name" value="PNDRDTASEII"/>
</dbReference>
<keyword evidence="4" id="KW-0274">FAD</keyword>
<keyword evidence="8" id="KW-1185">Reference proteome</keyword>
<evidence type="ECO:0000256" key="6">
    <source>
        <dbReference type="ARBA" id="ARBA00023033"/>
    </source>
</evidence>